<sequence>MFYSHIVAIAIKIIPYSLVLGFLLPRYSDMSTASALTTALILAVITTTMDLVPLPEFIIPNVDHKTGLLISASLDVAITYAVIWFARLITMAASFSVIGFLLISFMIGLVEIILHMYFNWALAPRVK</sequence>
<dbReference type="AlphaFoldDB" id="A0A485LUE3"/>
<organism evidence="2">
    <name type="scientific">anaerobic digester metagenome</name>
    <dbReference type="NCBI Taxonomy" id="1263854"/>
    <lineage>
        <taxon>unclassified sequences</taxon>
        <taxon>metagenomes</taxon>
        <taxon>ecological metagenomes</taxon>
    </lineage>
</organism>
<keyword evidence="1" id="KW-1133">Transmembrane helix</keyword>
<accession>A0A485LUE3</accession>
<dbReference type="Pfam" id="PF10710">
    <property type="entry name" value="DUF2512"/>
    <property type="match status" value="1"/>
</dbReference>
<dbReference type="InterPro" id="IPR019649">
    <property type="entry name" value="DUF2512"/>
</dbReference>
<protein>
    <recommendedName>
        <fullName evidence="3">DUF2512 family protein</fullName>
    </recommendedName>
</protein>
<evidence type="ECO:0000256" key="1">
    <source>
        <dbReference type="SAM" id="Phobius"/>
    </source>
</evidence>
<gene>
    <name evidence="2" type="ORF">SCFA_1300004</name>
</gene>
<feature type="transmembrane region" description="Helical" evidence="1">
    <location>
        <begin position="6"/>
        <end position="24"/>
    </location>
</feature>
<reference evidence="2" key="1">
    <citation type="submission" date="2019-03" db="EMBL/GenBank/DDBJ databases">
        <authorList>
            <person name="Hao L."/>
        </authorList>
    </citation>
    <scope>NUCLEOTIDE SEQUENCE</scope>
</reference>
<proteinExistence type="predicted"/>
<keyword evidence="1" id="KW-0812">Transmembrane</keyword>
<feature type="transmembrane region" description="Helical" evidence="1">
    <location>
        <begin position="97"/>
        <end position="118"/>
    </location>
</feature>
<evidence type="ECO:0008006" key="3">
    <source>
        <dbReference type="Google" id="ProtNLM"/>
    </source>
</evidence>
<keyword evidence="1" id="KW-0472">Membrane</keyword>
<feature type="transmembrane region" description="Helical" evidence="1">
    <location>
        <begin position="36"/>
        <end position="54"/>
    </location>
</feature>
<feature type="transmembrane region" description="Helical" evidence="1">
    <location>
        <begin position="66"/>
        <end position="85"/>
    </location>
</feature>
<evidence type="ECO:0000313" key="2">
    <source>
        <dbReference type="EMBL" id="VFU11663.1"/>
    </source>
</evidence>
<name>A0A485LUE3_9ZZZZ</name>
<dbReference type="EMBL" id="CAADRN010000036">
    <property type="protein sequence ID" value="VFU11663.1"/>
    <property type="molecule type" value="Genomic_DNA"/>
</dbReference>